<dbReference type="FunFam" id="1.25.10.10:FF:000044">
    <property type="entry name" value="AP complex subunit beta"/>
    <property type="match status" value="1"/>
</dbReference>
<evidence type="ECO:0000256" key="4">
    <source>
        <dbReference type="ARBA" id="ARBA00022927"/>
    </source>
</evidence>
<dbReference type="OrthoDB" id="10254310at2759"/>
<dbReference type="InterPro" id="IPR011989">
    <property type="entry name" value="ARM-like"/>
</dbReference>
<dbReference type="STRING" id="1109443.G4TSF6"/>
<evidence type="ECO:0000256" key="3">
    <source>
        <dbReference type="ARBA" id="ARBA00022448"/>
    </source>
</evidence>
<comment type="function">
    <text evidence="6">Adaptins are components of the adaptor complexes which link clathrin to receptors in coated vesicles. Clathrin-associated protein complexes are believed to interact with the cytoplasmic tails of membrane proteins, leading to their selection and concentration.</text>
</comment>
<evidence type="ECO:0000259" key="8">
    <source>
        <dbReference type="Pfam" id="PF01602"/>
    </source>
</evidence>
<dbReference type="SUPFAM" id="SSF48371">
    <property type="entry name" value="ARM repeat"/>
    <property type="match status" value="1"/>
</dbReference>
<keyword evidence="10" id="KW-1185">Reference proteome</keyword>
<dbReference type="InterPro" id="IPR026739">
    <property type="entry name" value="AP_beta"/>
</dbReference>
<evidence type="ECO:0000256" key="1">
    <source>
        <dbReference type="ARBA" id="ARBA00004308"/>
    </source>
</evidence>
<feature type="compositionally biased region" description="Low complexity" evidence="7">
    <location>
        <begin position="663"/>
        <end position="674"/>
    </location>
</feature>
<dbReference type="Gene3D" id="1.25.10.10">
    <property type="entry name" value="Leucine-rich Repeat Variant"/>
    <property type="match status" value="1"/>
</dbReference>
<feature type="compositionally biased region" description="Polar residues" evidence="7">
    <location>
        <begin position="675"/>
        <end position="686"/>
    </location>
</feature>
<feature type="compositionally biased region" description="Polar residues" evidence="7">
    <location>
        <begin position="643"/>
        <end position="652"/>
    </location>
</feature>
<dbReference type="Proteomes" id="UP000007148">
    <property type="component" value="Unassembled WGS sequence"/>
</dbReference>
<name>G4TSF6_SERID</name>
<evidence type="ECO:0000313" key="10">
    <source>
        <dbReference type="Proteomes" id="UP000007148"/>
    </source>
</evidence>
<evidence type="ECO:0000313" key="9">
    <source>
        <dbReference type="EMBL" id="CCA74249.1"/>
    </source>
</evidence>
<dbReference type="PANTHER" id="PTHR11134">
    <property type="entry name" value="ADAPTOR COMPLEX SUBUNIT BETA FAMILY MEMBER"/>
    <property type="match status" value="1"/>
</dbReference>
<sequence length="734" mass="81924">MAATGNDAKFFTRGKIQEFKAELQDAARGKDKKFAKRKTVLKKIVANITMGNDMSQMFPEVIQCLPIPMLEIKKMVYLFLVSYGRARPDLIERAIPHFQADCEDRNPLIRALAVRTMAYIPLPSVATALIEPLRHSLKDGDPYVRKTAAICVAKLYLMDHRIVEREKFIDQLKELLKDVNSTVVSNAVAALTEIAERSDNIVLKFSYSMATKLVAALENCSEWGQIYILDSLLNYVPQSADEANTLTERIVSRLQHSNSAVVLTVIKILLYLMNYIESKQSIEYLCKKMGPPLVTLLSSGPEVQYVALRNILLIIQRRPSVLKDDVKVFFCKYNDPIYVKLAKLEIIYRLATEANAKVVLAELHEYATEVDIDFTRKAVRSIGRLAIKISTAGDPCIKVLLELIDSKVSYVLQEAVVVIKDILRRYPDKYLHVIPLLCEHINLLDEPEAKAAIVWIIGQYADRIENADELMDNLTYTFLEEATEVQLALLTACVKLFIQKPQQGQKLLPKILKWATEEVDNPDLRDRGFMYWRLLSTDATAARTIVLGDRPPVNTDTDRMELGALDQLLLHTASLGSIYHKTPDTFIRFAKPKSLPDSPALNPASKRALISPTAVGPPKPVSTAHLVPPIPQSLRTMQDEARTTPQTSSPVSLQGPPGVSEQPIASPVSPSAASLQTPSRQGTTDSDQLQQQRPIPPPKPDDPYANLDSVFGNYVADQPRPVGGRPGEFDDLLL</sequence>
<dbReference type="PIRSF" id="PIRSF002291">
    <property type="entry name" value="AP_complex_beta"/>
    <property type="match status" value="1"/>
</dbReference>
<dbReference type="InterPro" id="IPR002553">
    <property type="entry name" value="Clathrin/coatomer_adapt-like_N"/>
</dbReference>
<dbReference type="GO" id="GO:0030117">
    <property type="term" value="C:membrane coat"/>
    <property type="evidence" value="ECO:0007669"/>
    <property type="project" value="InterPro"/>
</dbReference>
<accession>G4TSF6</accession>
<keyword evidence="5 6" id="KW-0472">Membrane</keyword>
<gene>
    <name evidence="9" type="ORF">PIIN_08202</name>
</gene>
<evidence type="ECO:0000256" key="2">
    <source>
        <dbReference type="ARBA" id="ARBA00006613"/>
    </source>
</evidence>
<feature type="domain" description="Clathrin/coatomer adaptor adaptin-like N-terminal" evidence="8">
    <location>
        <begin position="22"/>
        <end position="538"/>
    </location>
</feature>
<comment type="caution">
    <text evidence="9">The sequence shown here is derived from an EMBL/GenBank/DDBJ whole genome shotgun (WGS) entry which is preliminary data.</text>
</comment>
<proteinExistence type="inferred from homology"/>
<dbReference type="eggNOG" id="KOG1061">
    <property type="taxonomic scope" value="Eukaryota"/>
</dbReference>
<dbReference type="HOGENOM" id="CLU_006320_4_4_1"/>
<dbReference type="InterPro" id="IPR016342">
    <property type="entry name" value="AP_complex_bsu_1_2_4"/>
</dbReference>
<comment type="similarity">
    <text evidence="2 6">Belongs to the adaptor complexes large subunit family.</text>
</comment>
<dbReference type="Pfam" id="PF01602">
    <property type="entry name" value="Adaptin_N"/>
    <property type="match status" value="1"/>
</dbReference>
<evidence type="ECO:0000256" key="7">
    <source>
        <dbReference type="SAM" id="MobiDB-lite"/>
    </source>
</evidence>
<comment type="subcellular location">
    <subcellularLocation>
        <location evidence="1">Endomembrane system</location>
    </subcellularLocation>
</comment>
<protein>
    <recommendedName>
        <fullName evidence="6">AP complex subunit beta</fullName>
    </recommendedName>
</protein>
<evidence type="ECO:0000256" key="6">
    <source>
        <dbReference type="PIRNR" id="PIRNR002291"/>
    </source>
</evidence>
<feature type="region of interest" description="Disordered" evidence="7">
    <location>
        <begin position="638"/>
        <end position="734"/>
    </location>
</feature>
<dbReference type="AlphaFoldDB" id="G4TSF6"/>
<dbReference type="GO" id="GO:0012505">
    <property type="term" value="C:endomembrane system"/>
    <property type="evidence" value="ECO:0007669"/>
    <property type="project" value="UniProtKB-SubCell"/>
</dbReference>
<dbReference type="GO" id="GO:0006886">
    <property type="term" value="P:intracellular protein transport"/>
    <property type="evidence" value="ECO:0007669"/>
    <property type="project" value="InterPro"/>
</dbReference>
<organism evidence="9 10">
    <name type="scientific">Serendipita indica (strain DSM 11827)</name>
    <name type="common">Root endophyte fungus</name>
    <name type="synonym">Piriformospora indica</name>
    <dbReference type="NCBI Taxonomy" id="1109443"/>
    <lineage>
        <taxon>Eukaryota</taxon>
        <taxon>Fungi</taxon>
        <taxon>Dikarya</taxon>
        <taxon>Basidiomycota</taxon>
        <taxon>Agaricomycotina</taxon>
        <taxon>Agaricomycetes</taxon>
        <taxon>Sebacinales</taxon>
        <taxon>Serendipitaceae</taxon>
        <taxon>Serendipita</taxon>
    </lineage>
</organism>
<dbReference type="EMBL" id="CAFZ01000293">
    <property type="protein sequence ID" value="CCA74249.1"/>
    <property type="molecule type" value="Genomic_DNA"/>
</dbReference>
<dbReference type="OMA" id="FIQRPTR"/>
<dbReference type="InterPro" id="IPR016024">
    <property type="entry name" value="ARM-type_fold"/>
</dbReference>
<dbReference type="InParanoid" id="G4TSF6"/>
<dbReference type="FunCoup" id="G4TSF6">
    <property type="interactions" value="12"/>
</dbReference>
<keyword evidence="4 6" id="KW-0653">Protein transport</keyword>
<dbReference type="GO" id="GO:0030276">
    <property type="term" value="F:clathrin binding"/>
    <property type="evidence" value="ECO:0007669"/>
    <property type="project" value="InterPro"/>
</dbReference>
<dbReference type="GO" id="GO:0016192">
    <property type="term" value="P:vesicle-mediated transport"/>
    <property type="evidence" value="ECO:0007669"/>
    <property type="project" value="InterPro"/>
</dbReference>
<evidence type="ECO:0000256" key="5">
    <source>
        <dbReference type="ARBA" id="ARBA00023136"/>
    </source>
</evidence>
<reference evidence="9 10" key="1">
    <citation type="journal article" date="2011" name="PLoS Pathog.">
        <title>Endophytic Life Strategies Decoded by Genome and Transcriptome Analyses of the Mutualistic Root Symbiont Piriformospora indica.</title>
        <authorList>
            <person name="Zuccaro A."/>
            <person name="Lahrmann U."/>
            <person name="Guldener U."/>
            <person name="Langen G."/>
            <person name="Pfiffi S."/>
            <person name="Biedenkopf D."/>
            <person name="Wong P."/>
            <person name="Samans B."/>
            <person name="Grimm C."/>
            <person name="Basiewicz M."/>
            <person name="Murat C."/>
            <person name="Martin F."/>
            <person name="Kogel K.H."/>
        </authorList>
    </citation>
    <scope>NUCLEOTIDE SEQUENCE [LARGE SCALE GENOMIC DNA]</scope>
    <source>
        <strain evidence="9 10">DSM 11827</strain>
    </source>
</reference>
<keyword evidence="3 6" id="KW-0813">Transport</keyword>